<organism evidence="1 2">
    <name type="scientific">Hassallia byssoidea VB512170</name>
    <dbReference type="NCBI Taxonomy" id="1304833"/>
    <lineage>
        <taxon>Bacteria</taxon>
        <taxon>Bacillati</taxon>
        <taxon>Cyanobacteriota</taxon>
        <taxon>Cyanophyceae</taxon>
        <taxon>Nostocales</taxon>
        <taxon>Tolypothrichaceae</taxon>
        <taxon>Hassallia</taxon>
    </lineage>
</organism>
<dbReference type="RefSeq" id="WP_163518643.1">
    <property type="nucleotide sequence ID" value="NZ_JTCM02000007.1"/>
</dbReference>
<dbReference type="Proteomes" id="UP000031549">
    <property type="component" value="Unassembled WGS sequence"/>
</dbReference>
<keyword evidence="2" id="KW-1185">Reference proteome</keyword>
<comment type="caution">
    <text evidence="1">The sequence shown here is derived from an EMBL/GenBank/DDBJ whole genome shotgun (WGS) entry which is preliminary data.</text>
</comment>
<evidence type="ECO:0000313" key="2">
    <source>
        <dbReference type="Proteomes" id="UP000031549"/>
    </source>
</evidence>
<dbReference type="AlphaFoldDB" id="A0A846H633"/>
<name>A0A846H633_9CYAN</name>
<proteinExistence type="predicted"/>
<accession>A0A846H633</accession>
<protein>
    <submittedName>
        <fullName evidence="1">Uncharacterized protein</fullName>
    </submittedName>
</protein>
<reference evidence="1 2" key="1">
    <citation type="journal article" date="2015" name="Genome Announc.">
        <title>Draft Genome Sequence of Cyanobacterium Hassallia byssoidea Strain VB512170, Isolated from Monuments in India.</title>
        <authorList>
            <person name="Singh D."/>
            <person name="Chandrababunaidu M.M."/>
            <person name="Panda A."/>
            <person name="Sen D."/>
            <person name="Bhattacharyya S."/>
            <person name="Adhikary S.P."/>
            <person name="Tripathy S."/>
        </authorList>
    </citation>
    <scope>NUCLEOTIDE SEQUENCE [LARGE SCALE GENOMIC DNA]</scope>
    <source>
        <strain evidence="1 2">VB512170</strain>
    </source>
</reference>
<dbReference type="EMBL" id="JTCM02000007">
    <property type="protein sequence ID" value="NEU72124.1"/>
    <property type="molecule type" value="Genomic_DNA"/>
</dbReference>
<sequence>MGNGFLKRGKGFWVKGKGRRVFPFPLSPFPFTPPFFPMPHAQLPLPNAPRKVITRLVSSALTLAVNWISAEGHPFFNLDALHGVRL</sequence>
<gene>
    <name evidence="1" type="ORF">PI95_005935</name>
</gene>
<evidence type="ECO:0000313" key="1">
    <source>
        <dbReference type="EMBL" id="NEU72124.1"/>
    </source>
</evidence>